<accession>A0A8X6QYU8</accession>
<comment type="caution">
    <text evidence="1">The sequence shown here is derived from an EMBL/GenBank/DDBJ whole genome shotgun (WGS) entry which is preliminary data.</text>
</comment>
<protein>
    <submittedName>
        <fullName evidence="1">Uncharacterized protein</fullName>
    </submittedName>
</protein>
<organism evidence="1 2">
    <name type="scientific">Nephila pilipes</name>
    <name type="common">Giant wood spider</name>
    <name type="synonym">Nephila maculata</name>
    <dbReference type="NCBI Taxonomy" id="299642"/>
    <lineage>
        <taxon>Eukaryota</taxon>
        <taxon>Metazoa</taxon>
        <taxon>Ecdysozoa</taxon>
        <taxon>Arthropoda</taxon>
        <taxon>Chelicerata</taxon>
        <taxon>Arachnida</taxon>
        <taxon>Araneae</taxon>
        <taxon>Araneomorphae</taxon>
        <taxon>Entelegynae</taxon>
        <taxon>Araneoidea</taxon>
        <taxon>Nephilidae</taxon>
        <taxon>Nephila</taxon>
    </lineage>
</organism>
<evidence type="ECO:0000313" key="1">
    <source>
        <dbReference type="EMBL" id="GFU44063.1"/>
    </source>
</evidence>
<name>A0A8X6QYU8_NEPPI</name>
<keyword evidence="2" id="KW-1185">Reference proteome</keyword>
<evidence type="ECO:0000313" key="2">
    <source>
        <dbReference type="Proteomes" id="UP000887013"/>
    </source>
</evidence>
<sequence>MCDPNGLSRTLRSEMAPIMLKPYFASNNYVDIIKYFRKKLLKKDKILASVHSK</sequence>
<dbReference type="EMBL" id="BMAW01036453">
    <property type="protein sequence ID" value="GFU44063.1"/>
    <property type="molecule type" value="Genomic_DNA"/>
</dbReference>
<dbReference type="Proteomes" id="UP000887013">
    <property type="component" value="Unassembled WGS sequence"/>
</dbReference>
<proteinExistence type="predicted"/>
<dbReference type="AlphaFoldDB" id="A0A8X6QYU8"/>
<feature type="non-terminal residue" evidence="1">
    <location>
        <position position="53"/>
    </location>
</feature>
<reference evidence="1" key="1">
    <citation type="submission" date="2020-08" db="EMBL/GenBank/DDBJ databases">
        <title>Multicomponent nature underlies the extraordinary mechanical properties of spider dragline silk.</title>
        <authorList>
            <person name="Kono N."/>
            <person name="Nakamura H."/>
            <person name="Mori M."/>
            <person name="Yoshida Y."/>
            <person name="Ohtoshi R."/>
            <person name="Malay A.D."/>
            <person name="Moran D.A.P."/>
            <person name="Tomita M."/>
            <person name="Numata K."/>
            <person name="Arakawa K."/>
        </authorList>
    </citation>
    <scope>NUCLEOTIDE SEQUENCE</scope>
</reference>
<gene>
    <name evidence="1" type="ORF">NPIL_246541</name>
</gene>